<keyword evidence="3" id="KW-1185">Reference proteome</keyword>
<sequence length="377" mass="42680">MHNRREERAELIRIFEAGVSVQMLAPRRVGKTWLMREVADDLLRNGWEIVFLDVEGMRTEKEFLGALCRKLEQTAGFADQLTRNLKQRLKQFLAGTADGNPIEALGRLDAKDFAEALVAALDDARKPTVILIDEISLFVMERLAQDPDGTKAFLYHLRNLRQSYPGVRWLLTGSIGLDAVARRSGIQGAFLDLEVFALHPFGEAAAASYLADCCSRGLVRKPFALDAEGLAHLAAELGWLSPYYLKLVANRIEPRGENLSGRRRARKEDIDEAFAALLEPVYRSNFAAWEEHIDKNFPAAERLLLHAILDVCCEAVDGEIFDTLFARLRSEHPTISVRLLKDMLCVLANDGFLQDRAGRWRFSSGLLRRYWLRYLHA</sequence>
<evidence type="ECO:0000259" key="1">
    <source>
        <dbReference type="SMART" id="SM00382"/>
    </source>
</evidence>
<gene>
    <name evidence="2" type="ORF">D3874_08980</name>
</gene>
<comment type="caution">
    <text evidence="2">The sequence shown here is derived from an EMBL/GenBank/DDBJ whole genome shotgun (WGS) entry which is preliminary data.</text>
</comment>
<protein>
    <recommendedName>
        <fullName evidence="1">AAA+ ATPase domain-containing protein</fullName>
    </recommendedName>
</protein>
<evidence type="ECO:0000313" key="3">
    <source>
        <dbReference type="Proteomes" id="UP000284605"/>
    </source>
</evidence>
<dbReference type="AlphaFoldDB" id="A0A418WAR8"/>
<dbReference type="RefSeq" id="WP_119777787.1">
    <property type="nucleotide sequence ID" value="NZ_QYUK01000011.1"/>
</dbReference>
<dbReference type="PANTHER" id="PTHR34301:SF8">
    <property type="entry name" value="ATPASE DOMAIN-CONTAINING PROTEIN"/>
    <property type="match status" value="1"/>
</dbReference>
<dbReference type="Gene3D" id="3.40.50.300">
    <property type="entry name" value="P-loop containing nucleotide triphosphate hydrolases"/>
    <property type="match status" value="1"/>
</dbReference>
<dbReference type="Proteomes" id="UP000284605">
    <property type="component" value="Unassembled WGS sequence"/>
</dbReference>
<organism evidence="2 3">
    <name type="scientific">Oleomonas cavernae</name>
    <dbReference type="NCBI Taxonomy" id="2320859"/>
    <lineage>
        <taxon>Bacteria</taxon>
        <taxon>Pseudomonadati</taxon>
        <taxon>Pseudomonadota</taxon>
        <taxon>Alphaproteobacteria</taxon>
        <taxon>Acetobacterales</taxon>
        <taxon>Acetobacteraceae</taxon>
        <taxon>Oleomonas</taxon>
    </lineage>
</organism>
<dbReference type="PANTHER" id="PTHR34301">
    <property type="entry name" value="DNA-BINDING PROTEIN-RELATED"/>
    <property type="match status" value="1"/>
</dbReference>
<proteinExistence type="predicted"/>
<evidence type="ECO:0000313" key="2">
    <source>
        <dbReference type="EMBL" id="RJF87143.1"/>
    </source>
</evidence>
<dbReference type="InterPro" id="IPR003593">
    <property type="entry name" value="AAA+_ATPase"/>
</dbReference>
<dbReference type="SMART" id="SM00382">
    <property type="entry name" value="AAA"/>
    <property type="match status" value="1"/>
</dbReference>
<dbReference type="Pfam" id="PF13401">
    <property type="entry name" value="AAA_22"/>
    <property type="match status" value="1"/>
</dbReference>
<dbReference type="InterPro" id="IPR049945">
    <property type="entry name" value="AAA_22"/>
</dbReference>
<feature type="domain" description="AAA+ ATPase" evidence="1">
    <location>
        <begin position="17"/>
        <end position="194"/>
    </location>
</feature>
<name>A0A418WAR8_9PROT</name>
<dbReference type="SUPFAM" id="SSF52540">
    <property type="entry name" value="P-loop containing nucleoside triphosphate hydrolases"/>
    <property type="match status" value="1"/>
</dbReference>
<dbReference type="InterPro" id="IPR027417">
    <property type="entry name" value="P-loop_NTPase"/>
</dbReference>
<dbReference type="OrthoDB" id="7827977at2"/>
<reference evidence="2 3" key="1">
    <citation type="submission" date="2018-09" db="EMBL/GenBank/DDBJ databases">
        <authorList>
            <person name="Zhu H."/>
        </authorList>
    </citation>
    <scope>NUCLEOTIDE SEQUENCE [LARGE SCALE GENOMIC DNA]</scope>
    <source>
        <strain evidence="2 3">K1W22B-8</strain>
    </source>
</reference>
<accession>A0A418WAR8</accession>
<dbReference type="EMBL" id="QYUK01000011">
    <property type="protein sequence ID" value="RJF87143.1"/>
    <property type="molecule type" value="Genomic_DNA"/>
</dbReference>
<dbReference type="GO" id="GO:0016887">
    <property type="term" value="F:ATP hydrolysis activity"/>
    <property type="evidence" value="ECO:0007669"/>
    <property type="project" value="InterPro"/>
</dbReference>